<comment type="subcellular location">
    <subcellularLocation>
        <location evidence="4">Cell outer membrane</location>
    </subcellularLocation>
</comment>
<dbReference type="InterPro" id="IPR005653">
    <property type="entry name" value="OstA-like_N"/>
</dbReference>
<evidence type="ECO:0000259" key="6">
    <source>
        <dbReference type="Pfam" id="PF04453"/>
    </source>
</evidence>
<accession>A0A8J3E994</accession>
<dbReference type="PANTHER" id="PTHR30189">
    <property type="entry name" value="LPS-ASSEMBLY PROTEIN"/>
    <property type="match status" value="1"/>
</dbReference>
<keyword evidence="3 4" id="KW-0998">Cell outer membrane</keyword>
<evidence type="ECO:0000313" key="8">
    <source>
        <dbReference type="Proteomes" id="UP000636949"/>
    </source>
</evidence>
<proteinExistence type="inferred from homology"/>
<evidence type="ECO:0000256" key="1">
    <source>
        <dbReference type="ARBA" id="ARBA00022729"/>
    </source>
</evidence>
<dbReference type="GO" id="GO:0015920">
    <property type="term" value="P:lipopolysaccharide transport"/>
    <property type="evidence" value="ECO:0007669"/>
    <property type="project" value="InterPro"/>
</dbReference>
<name>A0A8J3E994_9GAMM</name>
<dbReference type="Proteomes" id="UP000636949">
    <property type="component" value="Unassembled WGS sequence"/>
</dbReference>
<dbReference type="InterPro" id="IPR020889">
    <property type="entry name" value="LipoPS_assembly_LptD"/>
</dbReference>
<comment type="caution">
    <text evidence="7">The sequence shown here is derived from an EMBL/GenBank/DDBJ whole genome shotgun (WGS) entry which is preliminary data.</text>
</comment>
<evidence type="ECO:0000259" key="5">
    <source>
        <dbReference type="Pfam" id="PF03968"/>
    </source>
</evidence>
<feature type="domain" description="Organic solvent tolerance-like N-terminal" evidence="5">
    <location>
        <begin position="108"/>
        <end position="192"/>
    </location>
</feature>
<dbReference type="GO" id="GO:1990351">
    <property type="term" value="C:transporter complex"/>
    <property type="evidence" value="ECO:0007669"/>
    <property type="project" value="TreeGrafter"/>
</dbReference>
<dbReference type="InterPro" id="IPR050218">
    <property type="entry name" value="LptD"/>
</dbReference>
<sequence>MNKLMNLHRKILPLAMLCAIPGIGLSKITIENPLQKSWQCSANGDTWQCVEINSNNADLFKKGVLPKEKKQIIADALGWVPTNDPNNICGGYYYQVPINKNPSNEAKINAQQYQYARSGTITAEGAVEVNKGNQYLAADKAVLKQNKDKKIDQIDLTGNVNLSQPGQLAIGSQGQANISNNTATLDDTYYLIRVRQKPGGSMANLTSDEIDNKASNFTGYAHGHANQIIQKSKTDYTLKKATYATDSPYGNDWMMSATTIDLDRESGLGTAYNTLFYVKDVPILYWPYMTFPIDNRRRTGFLYPTAGYNSNSGYYLSTPFYWNMAPNYDLLLTPTIYNHRGILLDGNFRYLTETQSGNLDVQYMPHDRRDNTDRKALSFTDNGQYGRNWSSYINYQYIGDKDFYNDFDSDNIGLSTQTLLDRQASVSYNDPHWTFNTTVQSYDVIDDTMFLANRPYSTLPQINANAAYPGLLPHMDFNWDNQFIYFAKPGLNGVSQVEGQRYYSAPKVSFPFQKSWGFFTPSLTLSETAYTLQNRSAASTTGFSQNQYPEQNIIRSLPIINIDTGLYFERKFSFNNHNYTQTLEPRLFYTYIPYQNQSNIPLFDTSLSNFSYASLFQTNVFTGIDRINNANQVSYALETSVNDQDTGMSILSAGIGQILYFADRKVSLCSGTNADCANSYVPFHDSTTSDVAAFFNYRFLPHWQLMTSGTYNPINNNVDSQTYQVQYMPDNNHIFNVAYQNIKNNYAALTPAQIQAGTLPDPLSQVTVSSIWRLTPHWSVTGLWSYAFNSRHTTNMFAGIQYDACSWAVRFLAQRYVNSSSDPNNPTNITGPLTNAFIIQFELKGLGGSSESSLDERLTMIPGYTPNGGFN</sequence>
<comment type="function">
    <text evidence="4">Together with LptE, is involved in the assembly of lipopolysaccharide (LPS) at the surface of the outer membrane.</text>
</comment>
<keyword evidence="8" id="KW-1185">Reference proteome</keyword>
<keyword evidence="1 4" id="KW-0732">Signal</keyword>
<comment type="caution">
    <text evidence="4">Lacks conserved residue(s) required for the propagation of feature annotation.</text>
</comment>
<evidence type="ECO:0000256" key="3">
    <source>
        <dbReference type="ARBA" id="ARBA00023237"/>
    </source>
</evidence>
<evidence type="ECO:0000313" key="7">
    <source>
        <dbReference type="EMBL" id="GGF99609.1"/>
    </source>
</evidence>
<dbReference type="Pfam" id="PF03968">
    <property type="entry name" value="LptD_N"/>
    <property type="match status" value="1"/>
</dbReference>
<reference evidence="7" key="1">
    <citation type="journal article" date="2014" name="Int. J. Syst. Evol. Microbiol.">
        <title>Complete genome sequence of Corynebacterium casei LMG S-19264T (=DSM 44701T), isolated from a smear-ripened cheese.</title>
        <authorList>
            <consortium name="US DOE Joint Genome Institute (JGI-PGF)"/>
            <person name="Walter F."/>
            <person name="Albersmeier A."/>
            <person name="Kalinowski J."/>
            <person name="Ruckert C."/>
        </authorList>
    </citation>
    <scope>NUCLEOTIDE SEQUENCE</scope>
    <source>
        <strain evidence="7">CGMCC 1.15758</strain>
    </source>
</reference>
<dbReference type="AlphaFoldDB" id="A0A8J3E994"/>
<organism evidence="7 8">
    <name type="scientific">Cysteiniphilum litorale</name>
    <dbReference type="NCBI Taxonomy" id="2056700"/>
    <lineage>
        <taxon>Bacteria</taxon>
        <taxon>Pseudomonadati</taxon>
        <taxon>Pseudomonadota</taxon>
        <taxon>Gammaproteobacteria</taxon>
        <taxon>Thiotrichales</taxon>
        <taxon>Fastidiosibacteraceae</taxon>
        <taxon>Cysteiniphilum</taxon>
    </lineage>
</organism>
<dbReference type="HAMAP" id="MF_01411">
    <property type="entry name" value="LPS_assembly_LptD"/>
    <property type="match status" value="1"/>
</dbReference>
<dbReference type="Pfam" id="PF04453">
    <property type="entry name" value="LptD"/>
    <property type="match status" value="1"/>
</dbReference>
<reference evidence="7" key="2">
    <citation type="submission" date="2020-09" db="EMBL/GenBank/DDBJ databases">
        <authorList>
            <person name="Sun Q."/>
            <person name="Zhou Y."/>
        </authorList>
    </citation>
    <scope>NUCLEOTIDE SEQUENCE</scope>
    <source>
        <strain evidence="7">CGMCC 1.15758</strain>
    </source>
</reference>
<keyword evidence="2 4" id="KW-0472">Membrane</keyword>
<comment type="subunit">
    <text evidence="4">Component of the lipopolysaccharide transport and assembly complex. Interacts with LptE and LptA.</text>
</comment>
<feature type="domain" description="LptD C-terminal" evidence="6">
    <location>
        <begin position="372"/>
        <end position="778"/>
    </location>
</feature>
<dbReference type="OrthoDB" id="9760225at2"/>
<evidence type="ECO:0000256" key="2">
    <source>
        <dbReference type="ARBA" id="ARBA00023136"/>
    </source>
</evidence>
<dbReference type="InterPro" id="IPR007543">
    <property type="entry name" value="LptD_C"/>
</dbReference>
<protein>
    <recommendedName>
        <fullName evidence="4">LPS-assembly protein LptD</fullName>
    </recommendedName>
</protein>
<gene>
    <name evidence="4 7" type="primary">lptD</name>
    <name evidence="7" type="ORF">GCM10010995_16140</name>
</gene>
<dbReference type="Gene3D" id="2.60.450.10">
    <property type="entry name" value="Lipopolysaccharide (LPS) transport protein A like domain"/>
    <property type="match status" value="1"/>
</dbReference>
<dbReference type="EMBL" id="BMJS01000017">
    <property type="protein sequence ID" value="GGF99609.1"/>
    <property type="molecule type" value="Genomic_DNA"/>
</dbReference>
<dbReference type="PANTHER" id="PTHR30189:SF1">
    <property type="entry name" value="LPS-ASSEMBLY PROTEIN LPTD"/>
    <property type="match status" value="1"/>
</dbReference>
<dbReference type="GO" id="GO:0043165">
    <property type="term" value="P:Gram-negative-bacterium-type cell outer membrane assembly"/>
    <property type="evidence" value="ECO:0007669"/>
    <property type="project" value="UniProtKB-UniRule"/>
</dbReference>
<dbReference type="GO" id="GO:0009279">
    <property type="term" value="C:cell outer membrane"/>
    <property type="evidence" value="ECO:0007669"/>
    <property type="project" value="UniProtKB-SubCell"/>
</dbReference>
<comment type="similarity">
    <text evidence="4">Belongs to the LptD family.</text>
</comment>
<evidence type="ECO:0000256" key="4">
    <source>
        <dbReference type="HAMAP-Rule" id="MF_01411"/>
    </source>
</evidence>